<keyword evidence="1" id="KW-0812">Transmembrane</keyword>
<dbReference type="OrthoDB" id="677526at2"/>
<sequence>MKQLRPLILIAVFSNLLTIGLYNYAANQPGGTGASLAFFLIWMPAIWIITILLSIILTIRQRKKLFAGGIKKWTVATLLFCTPIPLYFGYRLTHPMPETMRSSSSYRPKNGKIFKSENWYYTADYAKTYVDKYFVADSIEEKSKGENAYKKDSTWIYFTKKGDTLKVENYKNGQLISTKQYANKE</sequence>
<evidence type="ECO:0000256" key="1">
    <source>
        <dbReference type="SAM" id="Phobius"/>
    </source>
</evidence>
<gene>
    <name evidence="2" type="ORF">FSB73_03285</name>
</gene>
<organism evidence="2 3">
    <name type="scientific">Arachidicoccus ginsenosidivorans</name>
    <dbReference type="NCBI Taxonomy" id="496057"/>
    <lineage>
        <taxon>Bacteria</taxon>
        <taxon>Pseudomonadati</taxon>
        <taxon>Bacteroidota</taxon>
        <taxon>Chitinophagia</taxon>
        <taxon>Chitinophagales</taxon>
        <taxon>Chitinophagaceae</taxon>
        <taxon>Arachidicoccus</taxon>
    </lineage>
</organism>
<feature type="transmembrane region" description="Helical" evidence="1">
    <location>
        <begin position="37"/>
        <end position="58"/>
    </location>
</feature>
<keyword evidence="1" id="KW-0472">Membrane</keyword>
<dbReference type="EMBL" id="CP042434">
    <property type="protein sequence ID" value="QEC70845.1"/>
    <property type="molecule type" value="Genomic_DNA"/>
</dbReference>
<dbReference type="AlphaFoldDB" id="A0A5B8VIK8"/>
<dbReference type="RefSeq" id="WP_146780105.1">
    <property type="nucleotide sequence ID" value="NZ_CP042434.1"/>
</dbReference>
<name>A0A5B8VIK8_9BACT</name>
<protein>
    <submittedName>
        <fullName evidence="2">Uncharacterized protein</fullName>
    </submittedName>
</protein>
<evidence type="ECO:0000313" key="3">
    <source>
        <dbReference type="Proteomes" id="UP000321291"/>
    </source>
</evidence>
<accession>A0A5B8VIK8</accession>
<keyword evidence="1" id="KW-1133">Transmembrane helix</keyword>
<keyword evidence="3" id="KW-1185">Reference proteome</keyword>
<feature type="transmembrane region" description="Helical" evidence="1">
    <location>
        <begin position="70"/>
        <end position="90"/>
    </location>
</feature>
<feature type="transmembrane region" description="Helical" evidence="1">
    <location>
        <begin position="7"/>
        <end position="25"/>
    </location>
</feature>
<reference evidence="2 3" key="1">
    <citation type="journal article" date="2017" name="Int. J. Syst. Evol. Microbiol.">
        <title>Arachidicoccus ginsenosidivorans sp. nov., with ginsenoside-converting activity isolated from ginseng cultivating soil.</title>
        <authorList>
            <person name="Siddiqi M.Z."/>
            <person name="Aslam Z."/>
            <person name="Im W.T."/>
        </authorList>
    </citation>
    <scope>NUCLEOTIDE SEQUENCE [LARGE SCALE GENOMIC DNA]</scope>
    <source>
        <strain evidence="2 3">Gsoil 809</strain>
    </source>
</reference>
<evidence type="ECO:0000313" key="2">
    <source>
        <dbReference type="EMBL" id="QEC70845.1"/>
    </source>
</evidence>
<dbReference type="KEGG" id="agi:FSB73_03285"/>
<dbReference type="Proteomes" id="UP000321291">
    <property type="component" value="Chromosome"/>
</dbReference>
<proteinExistence type="predicted"/>